<dbReference type="EMBL" id="FNPF01000014">
    <property type="protein sequence ID" value="SDY66778.1"/>
    <property type="molecule type" value="Genomic_DNA"/>
</dbReference>
<evidence type="ECO:0000256" key="4">
    <source>
        <dbReference type="ARBA" id="ARBA00022692"/>
    </source>
</evidence>
<keyword evidence="3" id="KW-1003">Cell membrane</keyword>
<dbReference type="PANTHER" id="PTHR30250">
    <property type="entry name" value="PST FAMILY PREDICTED COLANIC ACID TRANSPORTER"/>
    <property type="match status" value="1"/>
</dbReference>
<dbReference type="PANTHER" id="PTHR30250:SF10">
    <property type="entry name" value="LIPOPOLYSACCHARIDE BIOSYNTHESIS PROTEIN WZXC"/>
    <property type="match status" value="1"/>
</dbReference>
<dbReference type="InterPro" id="IPR050833">
    <property type="entry name" value="Poly_Biosynth_Transport"/>
</dbReference>
<evidence type="ECO:0000256" key="3">
    <source>
        <dbReference type="ARBA" id="ARBA00022475"/>
    </source>
</evidence>
<feature type="transmembrane region" description="Helical" evidence="7">
    <location>
        <begin position="425"/>
        <end position="443"/>
    </location>
</feature>
<dbReference type="RefSeq" id="WP_089884418.1">
    <property type="nucleotide sequence ID" value="NZ_FNPF01000014.1"/>
</dbReference>
<evidence type="ECO:0000313" key="9">
    <source>
        <dbReference type="Proteomes" id="UP000199286"/>
    </source>
</evidence>
<evidence type="ECO:0000256" key="1">
    <source>
        <dbReference type="ARBA" id="ARBA00004651"/>
    </source>
</evidence>
<organism evidence="8 9">
    <name type="scientific">Citreimonas salinaria</name>
    <dbReference type="NCBI Taxonomy" id="321339"/>
    <lineage>
        <taxon>Bacteria</taxon>
        <taxon>Pseudomonadati</taxon>
        <taxon>Pseudomonadota</taxon>
        <taxon>Alphaproteobacteria</taxon>
        <taxon>Rhodobacterales</taxon>
        <taxon>Roseobacteraceae</taxon>
        <taxon>Citreimonas</taxon>
    </lineage>
</organism>
<comment type="similarity">
    <text evidence="2">Belongs to the polysaccharide synthase family.</text>
</comment>
<keyword evidence="6 7" id="KW-0472">Membrane</keyword>
<sequence>MITVMHRMRGGSLGARAARSTLLTVAGYGGNQAIRLASNLILTRLLFPDAFGLMALVLVFLMGLSLFSDMGITPSILHSERGDDPDFLDTAWTMQVVRGFVLWGVACAGAWPVAWFYDEPMLAQLVPVAAAALAINGFKPTRMDTANRHLLLGRLTAIDLGVQVVGIGTGVVLAWLTGSVWALVASNLVAAVVEVGANAALLPGHRNRPRIERAAMSQLVHFGKWVFLATLCHFAYSQGDRILIGKWLTLETLGIYNIGFYLASFPMLLGGMVASRVLIPIYRESPPWESRAAFDRLRRMRVFVTGALLALVAGVGAAGVWLVEVLYDSRYVMAGPIVVLLACAQIPLLIAQTYDQAALARGDSRSFAVLGFLRAAFMVGMIVAGLELAGLAGAVIGQGVAHALTYPVQVWLARRLGAWDPLHDAGFAALGLGAAALAIWLNADAIRALVVAGP</sequence>
<evidence type="ECO:0000256" key="7">
    <source>
        <dbReference type="SAM" id="Phobius"/>
    </source>
</evidence>
<dbReference type="Proteomes" id="UP000199286">
    <property type="component" value="Unassembled WGS sequence"/>
</dbReference>
<keyword evidence="9" id="KW-1185">Reference proteome</keyword>
<dbReference type="STRING" id="321339.SAMN05444340_1148"/>
<proteinExistence type="inferred from homology"/>
<feature type="transmembrane region" description="Helical" evidence="7">
    <location>
        <begin position="214"/>
        <end position="236"/>
    </location>
</feature>
<feature type="transmembrane region" description="Helical" evidence="7">
    <location>
        <begin position="366"/>
        <end position="386"/>
    </location>
</feature>
<evidence type="ECO:0000256" key="6">
    <source>
        <dbReference type="ARBA" id="ARBA00023136"/>
    </source>
</evidence>
<reference evidence="8 9" key="1">
    <citation type="submission" date="2016-10" db="EMBL/GenBank/DDBJ databases">
        <authorList>
            <person name="de Groot N.N."/>
        </authorList>
    </citation>
    <scope>NUCLEOTIDE SEQUENCE [LARGE SCALE GENOMIC DNA]</scope>
    <source>
        <strain evidence="8 9">DSM 26880</strain>
    </source>
</reference>
<dbReference type="AlphaFoldDB" id="A0A1H3LS26"/>
<evidence type="ECO:0000313" key="8">
    <source>
        <dbReference type="EMBL" id="SDY66778.1"/>
    </source>
</evidence>
<dbReference type="GO" id="GO:0005886">
    <property type="term" value="C:plasma membrane"/>
    <property type="evidence" value="ECO:0007669"/>
    <property type="project" value="UniProtKB-SubCell"/>
</dbReference>
<comment type="subcellular location">
    <subcellularLocation>
        <location evidence="1">Cell membrane</location>
        <topology evidence="1">Multi-pass membrane protein</topology>
    </subcellularLocation>
</comment>
<feature type="transmembrane region" description="Helical" evidence="7">
    <location>
        <begin position="181"/>
        <end position="202"/>
    </location>
</feature>
<dbReference type="OrthoDB" id="7605542at2"/>
<evidence type="ECO:0000256" key="2">
    <source>
        <dbReference type="ARBA" id="ARBA00007430"/>
    </source>
</evidence>
<feature type="transmembrane region" description="Helical" evidence="7">
    <location>
        <begin position="334"/>
        <end position="354"/>
    </location>
</feature>
<evidence type="ECO:0000256" key="5">
    <source>
        <dbReference type="ARBA" id="ARBA00022989"/>
    </source>
</evidence>
<feature type="transmembrane region" description="Helical" evidence="7">
    <location>
        <begin position="256"/>
        <end position="279"/>
    </location>
</feature>
<keyword evidence="4 7" id="KW-0812">Transmembrane</keyword>
<feature type="transmembrane region" description="Helical" evidence="7">
    <location>
        <begin position="300"/>
        <end position="322"/>
    </location>
</feature>
<feature type="transmembrane region" description="Helical" evidence="7">
    <location>
        <begin position="150"/>
        <end position="175"/>
    </location>
</feature>
<name>A0A1H3LS26_9RHOB</name>
<accession>A0A1H3LS26</accession>
<feature type="transmembrane region" description="Helical" evidence="7">
    <location>
        <begin position="121"/>
        <end position="138"/>
    </location>
</feature>
<keyword evidence="5 7" id="KW-1133">Transmembrane helix</keyword>
<gene>
    <name evidence="8" type="ORF">SAMN05444340_1148</name>
</gene>
<feature type="transmembrane region" description="Helical" evidence="7">
    <location>
        <begin position="45"/>
        <end position="67"/>
    </location>
</feature>
<dbReference type="Pfam" id="PF13440">
    <property type="entry name" value="Polysacc_synt_3"/>
    <property type="match status" value="1"/>
</dbReference>
<protein>
    <submittedName>
        <fullName evidence="8">Membrane protein involved in the export of O-antigen and teichoic acid</fullName>
    </submittedName>
</protein>